<evidence type="ECO:0000256" key="1">
    <source>
        <dbReference type="SAM" id="MobiDB-lite"/>
    </source>
</evidence>
<reference evidence="2" key="1">
    <citation type="journal article" date="2020" name="Stud. Mycol.">
        <title>101 Dothideomycetes genomes: a test case for predicting lifestyles and emergence of pathogens.</title>
        <authorList>
            <person name="Haridas S."/>
            <person name="Albert R."/>
            <person name="Binder M."/>
            <person name="Bloem J."/>
            <person name="Labutti K."/>
            <person name="Salamov A."/>
            <person name="Andreopoulos B."/>
            <person name="Baker S."/>
            <person name="Barry K."/>
            <person name="Bills G."/>
            <person name="Bluhm B."/>
            <person name="Cannon C."/>
            <person name="Castanera R."/>
            <person name="Culley D."/>
            <person name="Daum C."/>
            <person name="Ezra D."/>
            <person name="Gonzalez J."/>
            <person name="Henrissat B."/>
            <person name="Kuo A."/>
            <person name="Liang C."/>
            <person name="Lipzen A."/>
            <person name="Lutzoni F."/>
            <person name="Magnuson J."/>
            <person name="Mondo S."/>
            <person name="Nolan M."/>
            <person name="Ohm R."/>
            <person name="Pangilinan J."/>
            <person name="Park H.-J."/>
            <person name="Ramirez L."/>
            <person name="Alfaro M."/>
            <person name="Sun H."/>
            <person name="Tritt A."/>
            <person name="Yoshinaga Y."/>
            <person name="Zwiers L.-H."/>
            <person name="Turgeon B."/>
            <person name="Goodwin S."/>
            <person name="Spatafora J."/>
            <person name="Crous P."/>
            <person name="Grigoriev I."/>
        </authorList>
    </citation>
    <scope>NUCLEOTIDE SEQUENCE</scope>
    <source>
        <strain evidence="2">CBS 133067</strain>
    </source>
</reference>
<comment type="caution">
    <text evidence="2">The sequence shown here is derived from an EMBL/GenBank/DDBJ whole genome shotgun (WGS) entry which is preliminary data.</text>
</comment>
<organism evidence="2 3">
    <name type="scientific">Rhizodiscina lignyota</name>
    <dbReference type="NCBI Taxonomy" id="1504668"/>
    <lineage>
        <taxon>Eukaryota</taxon>
        <taxon>Fungi</taxon>
        <taxon>Dikarya</taxon>
        <taxon>Ascomycota</taxon>
        <taxon>Pezizomycotina</taxon>
        <taxon>Dothideomycetes</taxon>
        <taxon>Pleosporomycetidae</taxon>
        <taxon>Aulographales</taxon>
        <taxon>Rhizodiscinaceae</taxon>
        <taxon>Rhizodiscina</taxon>
    </lineage>
</organism>
<proteinExistence type="predicted"/>
<dbReference type="Proteomes" id="UP000799772">
    <property type="component" value="Unassembled WGS sequence"/>
</dbReference>
<evidence type="ECO:0000313" key="3">
    <source>
        <dbReference type="Proteomes" id="UP000799772"/>
    </source>
</evidence>
<gene>
    <name evidence="2" type="ORF">NA57DRAFT_73485</name>
</gene>
<keyword evidence="3" id="KW-1185">Reference proteome</keyword>
<sequence length="787" mass="89539">MSQTSDYDSFPNLDTSDYGSFPNLESSDYGSMPSMSHSSDIPRFEKDYTFRAKRGFTATTAKTREIQIFEGDVGTILTNNELEKTCVVQVERTPEHSATESGILPGEIKPDVHKFEVSHEDIEPGVKVIPGQFSIEFEHLAKEREGKKFDIPIPADQDQVYKALDALVRSIHAARGEGLDIVGTKWVSEMGETGSNIPKFVYKMHEGFRQAGVLDVLNKPNFTREELLEAAVKIDSKNEKGNHGIYLCDYSDFVPTDELPGVWPDGSSRQYVGSTNNFSLQWQQHKNDCFDENRKDWHFYPYKVMHAARTRLAIVLCRQTIDDKSEREVREQVCMLLMETYNSRLFNPKLSPSTVASTNETHKQNLGAWTATYADMSDCAIRLKAIADKAKMISGWPGATTRASFCGQEQSVTDGLNRASPIFEESGFEKRLWVLTEAEFPGIGKVENYRRGVPYKCRKVLRNHEDGGKDHCDHYQLYTLRVNSPRDPKEKIFVVNFQTNEGELPPQGTPVYPTFEIVPEGQMHPYPLALLPDIGPFSDWSDAARLGARFEWQDLKTGQWKELYYQFTQTLLMYNPDVPGSLKPYVDATGIIRHLKRHLLDSRELDPERDEWRPPFGMARVIRAEFDWFTQTYRFSEQLGKSAIPWKAHRKSEDEIIEEMKKVGLENIGGAFGRASLNKLGKGNTSGHRRECDSCYVYERTTGAQPECKQLPGTETCPRCKDIGRPCSWTSESLLLSNETMIWALTSRMQSKDASREGLDPELFCVDPDEEKVYQFSGMHKPPAEDD</sequence>
<feature type="region of interest" description="Disordered" evidence="1">
    <location>
        <begin position="1"/>
        <end position="40"/>
    </location>
</feature>
<dbReference type="OrthoDB" id="4788824at2759"/>
<name>A0A9P4II29_9PEZI</name>
<evidence type="ECO:0000313" key="2">
    <source>
        <dbReference type="EMBL" id="KAF2102051.1"/>
    </source>
</evidence>
<feature type="compositionally biased region" description="Polar residues" evidence="1">
    <location>
        <begin position="1"/>
        <end position="39"/>
    </location>
</feature>
<dbReference type="AlphaFoldDB" id="A0A9P4II29"/>
<accession>A0A9P4II29</accession>
<protein>
    <submittedName>
        <fullName evidence="2">Uncharacterized protein</fullName>
    </submittedName>
</protein>
<dbReference type="EMBL" id="ML978123">
    <property type="protein sequence ID" value="KAF2102051.1"/>
    <property type="molecule type" value="Genomic_DNA"/>
</dbReference>